<evidence type="ECO:0000313" key="2">
    <source>
        <dbReference type="EMBL" id="MCI2228391.1"/>
    </source>
</evidence>
<feature type="domain" description="PseI/NeuA/B-like" evidence="1">
    <location>
        <begin position="28"/>
        <end position="272"/>
    </location>
</feature>
<dbReference type="RefSeq" id="WP_242177504.1">
    <property type="nucleotide sequence ID" value="NZ_JAKQYM010000002.1"/>
</dbReference>
<comment type="caution">
    <text evidence="2">The sequence shown here is derived from an EMBL/GenBank/DDBJ whole genome shotgun (WGS) entry which is preliminary data.</text>
</comment>
<keyword evidence="3" id="KW-1185">Reference proteome</keyword>
<name>A0A9X1VRW3_9FLAO</name>
<dbReference type="GO" id="GO:0016051">
    <property type="term" value="P:carbohydrate biosynthetic process"/>
    <property type="evidence" value="ECO:0007669"/>
    <property type="project" value="InterPro"/>
</dbReference>
<dbReference type="GO" id="GO:0047444">
    <property type="term" value="F:N-acylneuraminate-9-phosphate synthase activity"/>
    <property type="evidence" value="ECO:0007669"/>
    <property type="project" value="TreeGrafter"/>
</dbReference>
<protein>
    <submittedName>
        <fullName evidence="2">N-acetylneuraminate synthase family protein</fullName>
    </submittedName>
</protein>
<organism evidence="2 3">
    <name type="scientific">Polaribacter marinus</name>
    <dbReference type="NCBI Taxonomy" id="2916838"/>
    <lineage>
        <taxon>Bacteria</taxon>
        <taxon>Pseudomonadati</taxon>
        <taxon>Bacteroidota</taxon>
        <taxon>Flavobacteriia</taxon>
        <taxon>Flavobacteriales</taxon>
        <taxon>Flavobacteriaceae</taxon>
    </lineage>
</organism>
<reference evidence="2" key="1">
    <citation type="submission" date="2022-02" db="EMBL/GenBank/DDBJ databases">
        <title>Polaribacter sp. MSW13, isolated from seawater.</title>
        <authorList>
            <person name="Kristyanto S."/>
            <person name="Jung J."/>
            <person name="Jeon C.O."/>
        </authorList>
    </citation>
    <scope>NUCLEOTIDE SEQUENCE</scope>
    <source>
        <strain evidence="2">MSW13</strain>
    </source>
</reference>
<dbReference type="InterPro" id="IPR051690">
    <property type="entry name" value="PseI-like"/>
</dbReference>
<accession>A0A9X1VRW3</accession>
<dbReference type="AlphaFoldDB" id="A0A9X1VRW3"/>
<dbReference type="SUPFAM" id="SSF51569">
    <property type="entry name" value="Aldolase"/>
    <property type="match status" value="1"/>
</dbReference>
<dbReference type="InterPro" id="IPR013132">
    <property type="entry name" value="PseI/NeuA/B-like_N"/>
</dbReference>
<dbReference type="Pfam" id="PF03102">
    <property type="entry name" value="NeuB"/>
    <property type="match status" value="1"/>
</dbReference>
<dbReference type="EMBL" id="JAKQYM010000002">
    <property type="protein sequence ID" value="MCI2228391.1"/>
    <property type="molecule type" value="Genomic_DNA"/>
</dbReference>
<dbReference type="Gene3D" id="3.20.20.70">
    <property type="entry name" value="Aldolase class I"/>
    <property type="match status" value="1"/>
</dbReference>
<evidence type="ECO:0000259" key="1">
    <source>
        <dbReference type="Pfam" id="PF03102"/>
    </source>
</evidence>
<proteinExistence type="predicted"/>
<sequence>MSVNYKKPYVIAEIGCNHKGEIEIAKELIKIAKIFCNCDAVKFQKRNNKELLTEEQYSAPHPNPANSYGGTYGEHREYLEFNVEEHKILKEYCEEIDIEYSTSVWDTTSAKEIASLNPAFIKIPSACNNHYDMLGWLADNYKGEIHISTGMTTKGEIDDLISFFEEKGRNKDLVVYNCTSGYPVPFEDVCLLDIKLLIEKYGDKVKHIGFSGHHLGIAVDIAAFTLGANVIERHYTIDRTWKGTDHAASLEPMGLRKLNRDLQAVYKALTYKQSDILGIEEEQRKKLKYRK</sequence>
<dbReference type="Proteomes" id="UP001139369">
    <property type="component" value="Unassembled WGS sequence"/>
</dbReference>
<dbReference type="InterPro" id="IPR013785">
    <property type="entry name" value="Aldolase_TIM"/>
</dbReference>
<dbReference type="PANTHER" id="PTHR42966:SF1">
    <property type="entry name" value="SIALIC ACID SYNTHASE"/>
    <property type="match status" value="1"/>
</dbReference>
<dbReference type="PANTHER" id="PTHR42966">
    <property type="entry name" value="N-ACETYLNEURAMINATE SYNTHASE"/>
    <property type="match status" value="1"/>
</dbReference>
<gene>
    <name evidence="2" type="ORF">MC378_04370</name>
</gene>
<evidence type="ECO:0000313" key="3">
    <source>
        <dbReference type="Proteomes" id="UP001139369"/>
    </source>
</evidence>